<keyword evidence="3" id="KW-1133">Transmembrane helix</keyword>
<sequence length="356" mass="37981">MFRLVLLVNGVALNIVRRDNFEHPTWGVLAVLVMIVWTGFTVWAYAARRRRVPALLVADLAVAVALMLASPLIKGEDLRATVPGFWVSAALFAWAIHWHWRGGLIASALVTLTDVLIRDQITQTNYGNIFLLMIGGPIVGYLTESIQRMAVERDQAERAAAVATERARLARAAHDGVLQVLALVKRKGAELGGDGVELARLAGDQESALRALIRQQDSLVQASSATTLDLTSAIEQCGAGRSLSVSVVTPGTPVLLPAHTVEELLAVVGACLDNVAVHVGAAAPVWVFLEDLADRVTISVRDEGGGIPAGRLDRAVEEGRLGVAESIRGRLRDLGGTASLDTGDHGTEWELTVPTP</sequence>
<evidence type="ECO:0000256" key="2">
    <source>
        <dbReference type="ARBA" id="ARBA00022777"/>
    </source>
</evidence>
<evidence type="ECO:0000313" key="6">
    <source>
        <dbReference type="EMBL" id="CUR53972.1"/>
    </source>
</evidence>
<feature type="domain" description="DUF5931" evidence="5">
    <location>
        <begin position="2"/>
        <end position="144"/>
    </location>
</feature>
<keyword evidence="2 6" id="KW-0418">Kinase</keyword>
<dbReference type="PANTHER" id="PTHR24421">
    <property type="entry name" value="NITRATE/NITRITE SENSOR PROTEIN NARX-RELATED"/>
    <property type="match status" value="1"/>
</dbReference>
<protein>
    <submittedName>
        <fullName evidence="6">Two-component system sensor kinase</fullName>
    </submittedName>
</protein>
<dbReference type="InterPro" id="IPR003594">
    <property type="entry name" value="HATPase_dom"/>
</dbReference>
<proteinExistence type="predicted"/>
<dbReference type="AlphaFoldDB" id="A0A2P2BZV0"/>
<keyword evidence="1" id="KW-0808">Transferase</keyword>
<keyword evidence="3" id="KW-0812">Transmembrane</keyword>
<evidence type="ECO:0000259" key="4">
    <source>
        <dbReference type="Pfam" id="PF02518"/>
    </source>
</evidence>
<dbReference type="EMBL" id="CZKA01000004">
    <property type="protein sequence ID" value="CUR53972.1"/>
    <property type="molecule type" value="Genomic_DNA"/>
</dbReference>
<dbReference type="NCBIfam" id="NF047322">
    <property type="entry name" value="HK_morpho_MacS"/>
    <property type="match status" value="1"/>
</dbReference>
<dbReference type="Pfam" id="PF02518">
    <property type="entry name" value="HATPase_c"/>
    <property type="match status" value="1"/>
</dbReference>
<dbReference type="InterPro" id="IPR050482">
    <property type="entry name" value="Sensor_HK_TwoCompSys"/>
</dbReference>
<dbReference type="GO" id="GO:0016301">
    <property type="term" value="F:kinase activity"/>
    <property type="evidence" value="ECO:0007669"/>
    <property type="project" value="UniProtKB-KW"/>
</dbReference>
<dbReference type="InterPro" id="IPR036890">
    <property type="entry name" value="HATPase_C_sf"/>
</dbReference>
<keyword evidence="3" id="KW-0472">Membrane</keyword>
<reference evidence="6" key="1">
    <citation type="submission" date="2015-08" db="EMBL/GenBank/DDBJ databases">
        <authorList>
            <person name="Babu N.S."/>
            <person name="Beckwith C.J."/>
            <person name="Beseler K.G."/>
            <person name="Brison A."/>
            <person name="Carone J.V."/>
            <person name="Caskin T.P."/>
            <person name="Diamond M."/>
            <person name="Durham M.E."/>
            <person name="Foxe J.M."/>
            <person name="Go M."/>
            <person name="Henderson B.A."/>
            <person name="Jones I.B."/>
            <person name="McGettigan J.A."/>
            <person name="Micheletti S.J."/>
            <person name="Nasrallah M.E."/>
            <person name="Ortiz D."/>
            <person name="Piller C.R."/>
            <person name="Privatt S.R."/>
            <person name="Schneider S.L."/>
            <person name="Sharp S."/>
            <person name="Smith T.C."/>
            <person name="Stanton J.D."/>
            <person name="Ullery H.E."/>
            <person name="Wilson R.J."/>
            <person name="Serrano M.G."/>
            <person name="Buck G."/>
            <person name="Lee V."/>
            <person name="Wang Y."/>
            <person name="Carvalho R."/>
            <person name="Voegtly L."/>
            <person name="Shi R."/>
            <person name="Duckworth R."/>
            <person name="Johnson A."/>
            <person name="Loviza R."/>
            <person name="Walstead R."/>
            <person name="Shah Z."/>
            <person name="Kiflezghi M."/>
            <person name="Wade K."/>
            <person name="Ball S.L."/>
            <person name="Bradley K.W."/>
            <person name="Asai D.J."/>
            <person name="Bowman C.A."/>
            <person name="Russell D.A."/>
            <person name="Pope W.H."/>
            <person name="Jacobs-Sera D."/>
            <person name="Hendrix R.W."/>
            <person name="Hatfull G.F."/>
        </authorList>
    </citation>
    <scope>NUCLEOTIDE SEQUENCE</scope>
</reference>
<accession>A0A2P2BZV0</accession>
<feature type="transmembrane region" description="Helical" evidence="3">
    <location>
        <begin position="28"/>
        <end position="47"/>
    </location>
</feature>
<dbReference type="GO" id="GO:0000160">
    <property type="term" value="P:phosphorelay signal transduction system"/>
    <property type="evidence" value="ECO:0007669"/>
    <property type="project" value="UniProtKB-KW"/>
</dbReference>
<dbReference type="Pfam" id="PF19354">
    <property type="entry name" value="DUF5931"/>
    <property type="match status" value="1"/>
</dbReference>
<feature type="domain" description="Histidine kinase/HSP90-like ATPase" evidence="4">
    <location>
        <begin position="263"/>
        <end position="355"/>
    </location>
</feature>
<feature type="transmembrane region" description="Helical" evidence="3">
    <location>
        <begin position="54"/>
        <end position="73"/>
    </location>
</feature>
<dbReference type="InterPro" id="IPR045975">
    <property type="entry name" value="DUF5931"/>
</dbReference>
<dbReference type="PANTHER" id="PTHR24421:SF61">
    <property type="entry name" value="OXYGEN SENSOR HISTIDINE KINASE NREB"/>
    <property type="match status" value="1"/>
</dbReference>
<dbReference type="Gene3D" id="3.30.565.10">
    <property type="entry name" value="Histidine kinase-like ATPase, C-terminal domain"/>
    <property type="match status" value="1"/>
</dbReference>
<organism evidence="6">
    <name type="scientific">metagenome</name>
    <dbReference type="NCBI Taxonomy" id="256318"/>
    <lineage>
        <taxon>unclassified sequences</taxon>
        <taxon>metagenomes</taxon>
    </lineage>
</organism>
<feature type="transmembrane region" description="Helical" evidence="3">
    <location>
        <begin position="85"/>
        <end position="112"/>
    </location>
</feature>
<feature type="transmembrane region" description="Helical" evidence="3">
    <location>
        <begin position="124"/>
        <end position="143"/>
    </location>
</feature>
<evidence type="ECO:0000256" key="1">
    <source>
        <dbReference type="ARBA" id="ARBA00022679"/>
    </source>
</evidence>
<evidence type="ECO:0000256" key="3">
    <source>
        <dbReference type="SAM" id="Phobius"/>
    </source>
</evidence>
<dbReference type="SUPFAM" id="SSF55874">
    <property type="entry name" value="ATPase domain of HSP90 chaperone/DNA topoisomerase II/histidine kinase"/>
    <property type="match status" value="1"/>
</dbReference>
<evidence type="ECO:0000259" key="5">
    <source>
        <dbReference type="Pfam" id="PF19354"/>
    </source>
</evidence>
<gene>
    <name evidence="6" type="ORF">NOCA2120005</name>
</gene>
<name>A0A2P2BZV0_9ZZZZ</name>